<reference evidence="1" key="1">
    <citation type="journal article" date="2021" name="New Phytol.">
        <title>Evolutionary innovations through gain and loss of genes in the ectomycorrhizal Boletales.</title>
        <authorList>
            <person name="Wu G."/>
            <person name="Miyauchi S."/>
            <person name="Morin E."/>
            <person name="Kuo A."/>
            <person name="Drula E."/>
            <person name="Varga T."/>
            <person name="Kohler A."/>
            <person name="Feng B."/>
            <person name="Cao Y."/>
            <person name="Lipzen A."/>
            <person name="Daum C."/>
            <person name="Hundley H."/>
            <person name="Pangilinan J."/>
            <person name="Johnson J."/>
            <person name="Barry K."/>
            <person name="LaButti K."/>
            <person name="Ng V."/>
            <person name="Ahrendt S."/>
            <person name="Min B."/>
            <person name="Choi I.G."/>
            <person name="Park H."/>
            <person name="Plett J.M."/>
            <person name="Magnuson J."/>
            <person name="Spatafora J.W."/>
            <person name="Nagy L.G."/>
            <person name="Henrissat B."/>
            <person name="Grigoriev I.V."/>
            <person name="Yang Z.L."/>
            <person name="Xu J."/>
            <person name="Martin F.M."/>
        </authorList>
    </citation>
    <scope>NUCLEOTIDE SEQUENCE</scope>
    <source>
        <strain evidence="1">KUC20120723A-06</strain>
    </source>
</reference>
<sequence length="519" mass="59177">MEELPVEPQDIINPTEQWRGDVADGEFGDEDRPQISIEQFFEMTGIRFMDEIAAPRRSIIHPSAHRPPRRSSVDTDIPLAEYAVAMSVDVPQLELYTHVSKDLQAWIERIKSIFQEAEEEAMKMTPELFLEFVSADEDGQAELLHQLKLIKINNIGQARSEWYDWKLQWVEQLYQKADQGFKDLEADATVLEGIVRQAQEVVPALREEYEEVMRELEQELADVAELEDCDQGYLNELKATIGEQNAELEVFRGDLDEGRAKLDRLREKLDETEAQKQEAVAAIQAAERLIHIQKNSTRAEVFRLQDELEALQNLHMWRATKVHPDMFEFIYASSYCVSIPCIKFRPVVEEIEVKRVEKAKTKYKDAFPVLSELMLRTAKHLISTSTEDLNVREIVERLGDYWSSCSQLLSQLKLVAIKYPVSIEVVPEEKGASGFSATATLLFPSVRAKALISFILDMKTFSSWPLSIHGTWCNVKVAYGPIEGELLRSAVIGRLKQATPGDSHACLLDACMEAMDHYA</sequence>
<dbReference type="EMBL" id="MU266367">
    <property type="protein sequence ID" value="KAH7927412.1"/>
    <property type="molecule type" value="Genomic_DNA"/>
</dbReference>
<evidence type="ECO:0000313" key="2">
    <source>
        <dbReference type="Proteomes" id="UP000790709"/>
    </source>
</evidence>
<accession>A0ACB8BPJ5</accession>
<evidence type="ECO:0000313" key="1">
    <source>
        <dbReference type="EMBL" id="KAH7927412.1"/>
    </source>
</evidence>
<keyword evidence="2" id="KW-1185">Reference proteome</keyword>
<protein>
    <submittedName>
        <fullName evidence="1">Uncharacterized protein</fullName>
    </submittedName>
</protein>
<gene>
    <name evidence="1" type="ORF">BV22DRAFT_1061133</name>
</gene>
<organism evidence="1 2">
    <name type="scientific">Leucogyrophana mollusca</name>
    <dbReference type="NCBI Taxonomy" id="85980"/>
    <lineage>
        <taxon>Eukaryota</taxon>
        <taxon>Fungi</taxon>
        <taxon>Dikarya</taxon>
        <taxon>Basidiomycota</taxon>
        <taxon>Agaricomycotina</taxon>
        <taxon>Agaricomycetes</taxon>
        <taxon>Agaricomycetidae</taxon>
        <taxon>Boletales</taxon>
        <taxon>Boletales incertae sedis</taxon>
        <taxon>Leucogyrophana</taxon>
    </lineage>
</organism>
<name>A0ACB8BPJ5_9AGAM</name>
<comment type="caution">
    <text evidence="1">The sequence shown here is derived from an EMBL/GenBank/DDBJ whole genome shotgun (WGS) entry which is preliminary data.</text>
</comment>
<proteinExistence type="predicted"/>
<dbReference type="Proteomes" id="UP000790709">
    <property type="component" value="Unassembled WGS sequence"/>
</dbReference>